<sequence>MMEAIAATAEPPGSMLCGVTAHPLFVDKATALQQLFGDREGGVRIVVLVGFDTWVRIVDPKYYAPGGLDAALRDIFRAVEVLVASRDPASASNLEPLRTEEQEALVLSLSDEVTGGRLHFLRNDPQVADLSSSAVRKAVAAGDGSSARAMLPDCLISFVEERGLYTS</sequence>
<dbReference type="PANTHER" id="PTHR31285">
    <property type="entry name" value="NICOTINAMIDE MONONUCLEOTIDE ADENYLYLTRANSFERASE"/>
    <property type="match status" value="1"/>
</dbReference>
<proteinExistence type="predicted"/>
<accession>A0A0M0K9C4</accession>
<dbReference type="Proteomes" id="UP000037460">
    <property type="component" value="Unassembled WGS sequence"/>
</dbReference>
<dbReference type="InterPro" id="IPR014729">
    <property type="entry name" value="Rossmann-like_a/b/a_fold"/>
</dbReference>
<dbReference type="GO" id="GO:0016887">
    <property type="term" value="F:ATP hydrolysis activity"/>
    <property type="evidence" value="ECO:0007669"/>
    <property type="project" value="TreeGrafter"/>
</dbReference>
<dbReference type="AlphaFoldDB" id="A0A0M0K9C4"/>
<comment type="caution">
    <text evidence="1">The sequence shown here is derived from an EMBL/GenBank/DDBJ whole genome shotgun (WGS) entry which is preliminary data.</text>
</comment>
<gene>
    <name evidence="1" type="ORF">Ctob_012625</name>
</gene>
<evidence type="ECO:0000313" key="1">
    <source>
        <dbReference type="EMBL" id="KOO35409.1"/>
    </source>
</evidence>
<dbReference type="GO" id="GO:0000309">
    <property type="term" value="F:nicotinamide-nucleotide adenylyltransferase activity"/>
    <property type="evidence" value="ECO:0007669"/>
    <property type="project" value="TreeGrafter"/>
</dbReference>
<evidence type="ECO:0000313" key="2">
    <source>
        <dbReference type="Proteomes" id="UP000037460"/>
    </source>
</evidence>
<keyword evidence="2" id="KW-1185">Reference proteome</keyword>
<dbReference type="GO" id="GO:0005737">
    <property type="term" value="C:cytoplasm"/>
    <property type="evidence" value="ECO:0007669"/>
    <property type="project" value="TreeGrafter"/>
</dbReference>
<organism evidence="1 2">
    <name type="scientific">Chrysochromulina tobinii</name>
    <dbReference type="NCBI Taxonomy" id="1460289"/>
    <lineage>
        <taxon>Eukaryota</taxon>
        <taxon>Haptista</taxon>
        <taxon>Haptophyta</taxon>
        <taxon>Prymnesiophyceae</taxon>
        <taxon>Prymnesiales</taxon>
        <taxon>Chrysochromulinaceae</taxon>
        <taxon>Chrysochromulina</taxon>
    </lineage>
</organism>
<dbReference type="PANTHER" id="PTHR31285:SF0">
    <property type="entry name" value="NICOTINAMIDE MONONUCLEOTIDE ADENYLYLTRANSFERASE"/>
    <property type="match status" value="1"/>
</dbReference>
<dbReference type="EMBL" id="JWZX01000881">
    <property type="protein sequence ID" value="KOO35409.1"/>
    <property type="molecule type" value="Genomic_DNA"/>
</dbReference>
<protein>
    <submittedName>
        <fullName evidence="1">Pof1-like protein</fullName>
    </submittedName>
</protein>
<dbReference type="SUPFAM" id="SSF52374">
    <property type="entry name" value="Nucleotidylyl transferase"/>
    <property type="match status" value="1"/>
</dbReference>
<dbReference type="Gene3D" id="3.40.50.620">
    <property type="entry name" value="HUPs"/>
    <property type="match status" value="1"/>
</dbReference>
<name>A0A0M0K9C4_9EUKA</name>
<dbReference type="OrthoDB" id="5591297at2759"/>
<reference evidence="2" key="1">
    <citation type="journal article" date="2015" name="PLoS Genet.">
        <title>Genome Sequence and Transcriptome Analyses of Chrysochromulina tobin: Metabolic Tools for Enhanced Algal Fitness in the Prominent Order Prymnesiales (Haptophyceae).</title>
        <authorList>
            <person name="Hovde B.T."/>
            <person name="Deodato C.R."/>
            <person name="Hunsperger H.M."/>
            <person name="Ryken S.A."/>
            <person name="Yost W."/>
            <person name="Jha R.K."/>
            <person name="Patterson J."/>
            <person name="Monnat R.J. Jr."/>
            <person name="Barlow S.B."/>
            <person name="Starkenburg S.R."/>
            <person name="Cattolico R.A."/>
        </authorList>
    </citation>
    <scope>NUCLEOTIDE SEQUENCE</scope>
    <source>
        <strain evidence="2">CCMP291</strain>
    </source>
</reference>
<dbReference type="GO" id="GO:0005634">
    <property type="term" value="C:nucleus"/>
    <property type="evidence" value="ECO:0007669"/>
    <property type="project" value="TreeGrafter"/>
</dbReference>